<evidence type="ECO:0000256" key="5">
    <source>
        <dbReference type="ARBA" id="ARBA00023002"/>
    </source>
</evidence>
<feature type="domain" description="Tyrosinase copper-binding" evidence="14">
    <location>
        <begin position="326"/>
        <end position="337"/>
    </location>
</feature>
<evidence type="ECO:0000256" key="6">
    <source>
        <dbReference type="ARBA" id="ARBA00023008"/>
    </source>
</evidence>
<evidence type="ECO:0000259" key="14">
    <source>
        <dbReference type="PROSITE" id="PS00498"/>
    </source>
</evidence>
<evidence type="ECO:0000313" key="15">
    <source>
        <dbReference type="EMBL" id="WPH03144.1"/>
    </source>
</evidence>
<evidence type="ECO:0000259" key="13">
    <source>
        <dbReference type="PROSITE" id="PS00497"/>
    </source>
</evidence>
<evidence type="ECO:0000313" key="16">
    <source>
        <dbReference type="Proteomes" id="UP001303373"/>
    </source>
</evidence>
<evidence type="ECO:0000256" key="4">
    <source>
        <dbReference type="ARBA" id="ARBA00022723"/>
    </source>
</evidence>
<dbReference type="PRINTS" id="PR00092">
    <property type="entry name" value="TYROSINASE"/>
</dbReference>
<dbReference type="InterPro" id="IPR050316">
    <property type="entry name" value="Tyrosinase/Hemocyanin"/>
</dbReference>
<feature type="region of interest" description="Disordered" evidence="11">
    <location>
        <begin position="426"/>
        <end position="453"/>
    </location>
</feature>
<keyword evidence="16" id="KW-1185">Reference proteome</keyword>
<dbReference type="Pfam" id="PF00264">
    <property type="entry name" value="Tyrosinase"/>
    <property type="match status" value="1"/>
</dbReference>
<comment type="cofactor">
    <cofactor evidence="1">
        <name>Cu(2+)</name>
        <dbReference type="ChEBI" id="CHEBI:29036"/>
    </cofactor>
</comment>
<dbReference type="PROSITE" id="PS00498">
    <property type="entry name" value="TYROSINASE_2"/>
    <property type="match status" value="1"/>
</dbReference>
<dbReference type="SUPFAM" id="SSF48056">
    <property type="entry name" value="Di-copper centre-containing domain"/>
    <property type="match status" value="1"/>
</dbReference>
<dbReference type="AlphaFoldDB" id="A0AAQ3M852"/>
<evidence type="ECO:0000256" key="2">
    <source>
        <dbReference type="ARBA" id="ARBA00009928"/>
    </source>
</evidence>
<gene>
    <name evidence="15" type="ORF">R9X50_00601900</name>
</gene>
<keyword evidence="5" id="KW-0560">Oxidoreductase</keyword>
<sequence length="632" mass="69255">MKVGGFIGLASLLGHSVVAHPSAHSADHHHLQTRQNGGVVITTGAPGNVSPRYEIRQLQAQHSQQWSLFILAMQKWQAMDSNNLTSYYQLATIHGQPYQSWNGVGADAGCQDCGGGYCPHDIALFPGWHRAYLALYEQQFVAIAQQIAATYPSNIRQSYIDAAASIRFPYFDWAAIPPSGQDAIPTSITSPQITVTGPGGQTTISNPLYSFKLLTEIGIQYPWSSYNPTLRYPNNEPTNNAQSSETYVIQAFNKNQKSLQSQVYNLLTQCNDFQHFSNDNAGNSRSCSNSLEGIHNTVHSISGGYNVYDGNQYGGHMAWINVASFDPLFWLHHMNVDRIFSMWQTIHASYGASQYPQESTWTYSSKTLQTADSPLKPFRKDANTFWTTNTVKNWASTFKYTYPEFVDSKGDAAAIKSYANKLYGPSASATAGSSKRTTAPNPGSPNAATASAPASSGLLTYSNGSTVEYVANLHLPRYQLDGSWSVVLFKGTPVSENPAQWIFDPNYISTVGVPAMAGMKKNKALVSSSISFTKTLTDAFHDGKLANMHVNNVAPYLRDNLHWRIHGPNGNVDPASLKGFQIGVFSTSSFLQATDQLPQWSQYLPLIEATQGKPGGADLLSTIFNLEKLFSL</sequence>
<dbReference type="GO" id="GO:0004503">
    <property type="term" value="F:tyrosinase activity"/>
    <property type="evidence" value="ECO:0007669"/>
    <property type="project" value="UniProtKB-EC"/>
</dbReference>
<comment type="catalytic activity">
    <reaction evidence="10">
        <text>L-tyrosine + O2 = L-dopaquinone + H2O</text>
        <dbReference type="Rhea" id="RHEA:18117"/>
        <dbReference type="ChEBI" id="CHEBI:15377"/>
        <dbReference type="ChEBI" id="CHEBI:15379"/>
        <dbReference type="ChEBI" id="CHEBI:57924"/>
        <dbReference type="ChEBI" id="CHEBI:58315"/>
        <dbReference type="EC" id="1.14.18.1"/>
    </reaction>
</comment>
<accession>A0AAQ3M852</accession>
<dbReference type="InterPro" id="IPR041640">
    <property type="entry name" value="Tyrosinase_C"/>
</dbReference>
<dbReference type="InterPro" id="IPR002227">
    <property type="entry name" value="Tyrosinase_Cu-bd"/>
</dbReference>
<feature type="compositionally biased region" description="Polar residues" evidence="11">
    <location>
        <begin position="427"/>
        <end position="436"/>
    </location>
</feature>
<dbReference type="Gene3D" id="1.10.1280.10">
    <property type="entry name" value="Di-copper center containing domain from catechol oxidase"/>
    <property type="match status" value="1"/>
</dbReference>
<evidence type="ECO:0000256" key="8">
    <source>
        <dbReference type="ARBA" id="ARBA00023101"/>
    </source>
</evidence>
<evidence type="ECO:0000256" key="9">
    <source>
        <dbReference type="ARBA" id="ARBA00048233"/>
    </source>
</evidence>
<proteinExistence type="inferred from homology"/>
<evidence type="ECO:0000256" key="12">
    <source>
        <dbReference type="SAM" id="SignalP"/>
    </source>
</evidence>
<evidence type="ECO:0000256" key="11">
    <source>
        <dbReference type="SAM" id="MobiDB-lite"/>
    </source>
</evidence>
<comment type="catalytic activity">
    <reaction evidence="9">
        <text>2 L-dopa + O2 = 2 L-dopaquinone + 2 H2O</text>
        <dbReference type="Rhea" id="RHEA:34287"/>
        <dbReference type="ChEBI" id="CHEBI:15377"/>
        <dbReference type="ChEBI" id="CHEBI:15379"/>
        <dbReference type="ChEBI" id="CHEBI:57504"/>
        <dbReference type="ChEBI" id="CHEBI:57924"/>
        <dbReference type="EC" id="1.14.18.1"/>
    </reaction>
</comment>
<evidence type="ECO:0000256" key="3">
    <source>
        <dbReference type="ARBA" id="ARBA00011906"/>
    </source>
</evidence>
<protein>
    <recommendedName>
        <fullName evidence="3">tyrosinase</fullName>
        <ecNumber evidence="3">1.14.18.1</ecNumber>
    </recommendedName>
</protein>
<keyword evidence="6" id="KW-0186">Copper</keyword>
<keyword evidence="8" id="KW-0470">Melanin biosynthesis</keyword>
<dbReference type="Proteomes" id="UP001303373">
    <property type="component" value="Chromosome 9"/>
</dbReference>
<feature type="chain" id="PRO_5042822047" description="tyrosinase" evidence="12">
    <location>
        <begin position="20"/>
        <end position="632"/>
    </location>
</feature>
<name>A0AAQ3M852_9PEZI</name>
<reference evidence="15 16" key="1">
    <citation type="submission" date="2023-11" db="EMBL/GenBank/DDBJ databases">
        <title>An acidophilic fungus is an integral part of prey digestion in a carnivorous sundew plant.</title>
        <authorList>
            <person name="Tsai I.J."/>
        </authorList>
    </citation>
    <scope>NUCLEOTIDE SEQUENCE [LARGE SCALE GENOMIC DNA]</scope>
    <source>
        <strain evidence="15">169a</strain>
    </source>
</reference>
<keyword evidence="7" id="KW-0503">Monooxygenase</keyword>
<evidence type="ECO:0000256" key="7">
    <source>
        <dbReference type="ARBA" id="ARBA00023033"/>
    </source>
</evidence>
<evidence type="ECO:0000256" key="1">
    <source>
        <dbReference type="ARBA" id="ARBA00001973"/>
    </source>
</evidence>
<feature type="domain" description="Tyrosinase copper-binding" evidence="13">
    <location>
        <begin position="120"/>
        <end position="137"/>
    </location>
</feature>
<dbReference type="EC" id="1.14.18.1" evidence="3"/>
<dbReference type="GO" id="GO:0042438">
    <property type="term" value="P:melanin biosynthetic process"/>
    <property type="evidence" value="ECO:0007669"/>
    <property type="project" value="UniProtKB-KW"/>
</dbReference>
<dbReference type="InterPro" id="IPR008922">
    <property type="entry name" value="Di-copper_centre_dom_sf"/>
</dbReference>
<keyword evidence="12" id="KW-0732">Signal</keyword>
<dbReference type="PANTHER" id="PTHR11474:SF76">
    <property type="entry name" value="SHKT DOMAIN-CONTAINING PROTEIN"/>
    <property type="match status" value="1"/>
</dbReference>
<dbReference type="EMBL" id="CP138588">
    <property type="protein sequence ID" value="WPH03144.1"/>
    <property type="molecule type" value="Genomic_DNA"/>
</dbReference>
<dbReference type="PANTHER" id="PTHR11474">
    <property type="entry name" value="TYROSINASE FAMILY MEMBER"/>
    <property type="match status" value="1"/>
</dbReference>
<keyword evidence="4" id="KW-0479">Metal-binding</keyword>
<organism evidence="15 16">
    <name type="scientific">Acrodontium crateriforme</name>
    <dbReference type="NCBI Taxonomy" id="150365"/>
    <lineage>
        <taxon>Eukaryota</taxon>
        <taxon>Fungi</taxon>
        <taxon>Dikarya</taxon>
        <taxon>Ascomycota</taxon>
        <taxon>Pezizomycotina</taxon>
        <taxon>Dothideomycetes</taxon>
        <taxon>Dothideomycetidae</taxon>
        <taxon>Mycosphaerellales</taxon>
        <taxon>Teratosphaeriaceae</taxon>
        <taxon>Acrodontium</taxon>
    </lineage>
</organism>
<dbReference type="GO" id="GO:0046872">
    <property type="term" value="F:metal ion binding"/>
    <property type="evidence" value="ECO:0007669"/>
    <property type="project" value="UniProtKB-KW"/>
</dbReference>
<comment type="similarity">
    <text evidence="2">Belongs to the tyrosinase family.</text>
</comment>
<dbReference type="PROSITE" id="PS00497">
    <property type="entry name" value="TYROSINASE_1"/>
    <property type="match status" value="1"/>
</dbReference>
<evidence type="ECO:0000256" key="10">
    <source>
        <dbReference type="ARBA" id="ARBA00048881"/>
    </source>
</evidence>
<dbReference type="Pfam" id="PF18132">
    <property type="entry name" value="Tyrosinase_C"/>
    <property type="match status" value="1"/>
</dbReference>
<feature type="signal peptide" evidence="12">
    <location>
        <begin position="1"/>
        <end position="19"/>
    </location>
</feature>
<feature type="compositionally biased region" description="Low complexity" evidence="11">
    <location>
        <begin position="437"/>
        <end position="453"/>
    </location>
</feature>